<evidence type="ECO:0000256" key="1">
    <source>
        <dbReference type="ARBA" id="ARBA00001968"/>
    </source>
</evidence>
<evidence type="ECO:0000313" key="4">
    <source>
        <dbReference type="EMBL" id="CAB3991852.1"/>
    </source>
</evidence>
<proteinExistence type="predicted"/>
<organism evidence="4 5">
    <name type="scientific">Paramuricea clavata</name>
    <name type="common">Red gorgonian</name>
    <name type="synonym">Violescent sea-whip</name>
    <dbReference type="NCBI Taxonomy" id="317549"/>
    <lineage>
        <taxon>Eukaryota</taxon>
        <taxon>Metazoa</taxon>
        <taxon>Cnidaria</taxon>
        <taxon>Anthozoa</taxon>
        <taxon>Octocorallia</taxon>
        <taxon>Malacalcyonacea</taxon>
        <taxon>Plexauridae</taxon>
        <taxon>Paramuricea</taxon>
    </lineage>
</organism>
<gene>
    <name evidence="4" type="ORF">PACLA_8A002781</name>
</gene>
<evidence type="ECO:0000259" key="3">
    <source>
        <dbReference type="Pfam" id="PF13359"/>
    </source>
</evidence>
<sequence length="209" mass="23570">MQEKRYRNAWQLLNLPPKFVCPQGSVCSGIEGLCICLKRLAYPCRYSDLIYRFGKPPPVLSMIHNEVDDFIYNEHGHLVTRWNQHSILSPRNLQKYADAIHAKGAALDNCFGFVDGTVRPICRPKKLQRSVYNGHKRVHAIKFQSVSLPNGLIGHLYRPVEGKRHDASMLAESGLLADLERFAFSEEGQPMCIYGDPAYPSTSSPPGPF</sequence>
<reference evidence="4" key="1">
    <citation type="submission" date="2020-04" db="EMBL/GenBank/DDBJ databases">
        <authorList>
            <person name="Alioto T."/>
            <person name="Alioto T."/>
            <person name="Gomez Garrido J."/>
        </authorList>
    </citation>
    <scope>NUCLEOTIDE SEQUENCE</scope>
    <source>
        <strain evidence="4">A484AB</strain>
    </source>
</reference>
<dbReference type="GO" id="GO:0046872">
    <property type="term" value="F:metal ion binding"/>
    <property type="evidence" value="ECO:0007669"/>
    <property type="project" value="UniProtKB-KW"/>
</dbReference>
<keyword evidence="2" id="KW-0479">Metal-binding</keyword>
<dbReference type="PANTHER" id="PTHR34615:SF1">
    <property type="entry name" value="PX DOMAIN-CONTAINING PROTEIN"/>
    <property type="match status" value="1"/>
</dbReference>
<evidence type="ECO:0000256" key="2">
    <source>
        <dbReference type="ARBA" id="ARBA00022723"/>
    </source>
</evidence>
<dbReference type="EMBL" id="CACRXK020001929">
    <property type="protein sequence ID" value="CAB3991852.1"/>
    <property type="molecule type" value="Genomic_DNA"/>
</dbReference>
<dbReference type="Proteomes" id="UP001152795">
    <property type="component" value="Unassembled WGS sequence"/>
</dbReference>
<dbReference type="InterPro" id="IPR027806">
    <property type="entry name" value="HARBI1_dom"/>
</dbReference>
<evidence type="ECO:0000313" key="5">
    <source>
        <dbReference type="Proteomes" id="UP001152795"/>
    </source>
</evidence>
<keyword evidence="5" id="KW-1185">Reference proteome</keyword>
<name>A0A6S7GPP6_PARCT</name>
<accession>A0A6S7GPP6</accession>
<protein>
    <recommendedName>
        <fullName evidence="3">DDE Tnp4 domain-containing protein</fullName>
    </recommendedName>
</protein>
<dbReference type="AlphaFoldDB" id="A0A6S7GPP6"/>
<dbReference type="OrthoDB" id="5967254at2759"/>
<comment type="caution">
    <text evidence="4">The sequence shown here is derived from an EMBL/GenBank/DDBJ whole genome shotgun (WGS) entry which is preliminary data.</text>
</comment>
<dbReference type="PANTHER" id="PTHR34615">
    <property type="entry name" value="PX DOMAIN-CONTAINING PROTEIN"/>
    <property type="match status" value="1"/>
</dbReference>
<dbReference type="Pfam" id="PF13359">
    <property type="entry name" value="DDE_Tnp_4"/>
    <property type="match status" value="1"/>
</dbReference>
<comment type="cofactor">
    <cofactor evidence="1">
        <name>a divalent metal cation</name>
        <dbReference type="ChEBI" id="CHEBI:60240"/>
    </cofactor>
</comment>
<feature type="domain" description="DDE Tnp4" evidence="3">
    <location>
        <begin position="114"/>
        <end position="202"/>
    </location>
</feature>